<reference evidence="1 2" key="1">
    <citation type="submission" date="2018-04" db="EMBL/GenBank/DDBJ databases">
        <title>Cupriavidus necator CR12 genome sequencing and assembly.</title>
        <authorList>
            <person name="Ben Fekih I."/>
            <person name="Mazhar H.S."/>
            <person name="Bello S.K."/>
            <person name="Rensing C."/>
        </authorList>
    </citation>
    <scope>NUCLEOTIDE SEQUENCE [LARGE SCALE GENOMIC DNA]</scope>
    <source>
        <strain evidence="1 2">CR12</strain>
    </source>
</reference>
<dbReference type="AlphaFoldDB" id="A0A367PSC0"/>
<gene>
    <name evidence="1" type="ORF">DDK22_00365</name>
</gene>
<evidence type="ECO:0000313" key="2">
    <source>
        <dbReference type="Proteomes" id="UP000253501"/>
    </source>
</evidence>
<name>A0A367PSC0_CUPNE</name>
<organism evidence="1 2">
    <name type="scientific">Cupriavidus necator</name>
    <name type="common">Alcaligenes eutrophus</name>
    <name type="synonym">Ralstonia eutropha</name>
    <dbReference type="NCBI Taxonomy" id="106590"/>
    <lineage>
        <taxon>Bacteria</taxon>
        <taxon>Pseudomonadati</taxon>
        <taxon>Pseudomonadota</taxon>
        <taxon>Betaproteobacteria</taxon>
        <taxon>Burkholderiales</taxon>
        <taxon>Burkholderiaceae</taxon>
        <taxon>Cupriavidus</taxon>
    </lineage>
</organism>
<protein>
    <submittedName>
        <fullName evidence="1">Uncharacterized protein</fullName>
    </submittedName>
</protein>
<proteinExistence type="predicted"/>
<sequence length="536" mass="58766">MLANTIQAPSRVSITADELSEGIDLLGLRYSVQVIGSALLDGITTVTPSIRYLSLSLWLIYQYASEKRPDSAQAFSDYGKRAEAAVVMGNLLAHSSVPGLIGPITGKKRLAGDDEPTLAPLVQAAAVDIYQAAAERLHLMRLTGNVPQIVTERALPIVTAVRSRLERTCLPELLAALDGDADATVSREALRQLGEAFPMRHIPEDERHMLRNALLPEAPRTSEQPRIATYACLLRLAELLKRVPTNEEFLAAACAAERFAAPSLDTISDGWLLYCIRDVIAAAHERVMELVTYALRDLKNRNLLATPASVLGELLRSTPDVVRGLTAVGLARDGESLDLMTMRELAKRVGELTGMDRRSANGLNRWAGGFHEEAVQDVLKTSDVGALALLPVAWLLVAQRVDGLDEAIAYQVLARDEAMRIGIFQTVIPTCQRWLREDQTLIAAIGELMERTVYQHVSIAWSRMQTDPTKNLALLSEDEGRWRFHGRLFPAGRTGSRIKEAIGWLEQLGLIDEDGLTEEGEKVLHRISAQIAGGAE</sequence>
<dbReference type="Proteomes" id="UP000253501">
    <property type="component" value="Unassembled WGS sequence"/>
</dbReference>
<comment type="caution">
    <text evidence="1">The sequence shown here is derived from an EMBL/GenBank/DDBJ whole genome shotgun (WGS) entry which is preliminary data.</text>
</comment>
<dbReference type="RefSeq" id="WP_114130191.1">
    <property type="nucleotide sequence ID" value="NZ_CP068436.1"/>
</dbReference>
<evidence type="ECO:0000313" key="1">
    <source>
        <dbReference type="EMBL" id="RCJ10454.1"/>
    </source>
</evidence>
<dbReference type="EMBL" id="QDHA01000001">
    <property type="protein sequence ID" value="RCJ10454.1"/>
    <property type="molecule type" value="Genomic_DNA"/>
</dbReference>
<accession>A0A367PSC0</accession>